<comment type="caution">
    <text evidence="1">The sequence shown here is derived from an EMBL/GenBank/DDBJ whole genome shotgun (WGS) entry which is preliminary data.</text>
</comment>
<dbReference type="GO" id="GO:0016740">
    <property type="term" value="F:transferase activity"/>
    <property type="evidence" value="ECO:0007669"/>
    <property type="project" value="UniProtKB-KW"/>
</dbReference>
<protein>
    <submittedName>
        <fullName evidence="1">III protein, CoA-transferase family</fullName>
    </submittedName>
</protein>
<dbReference type="PANTHER" id="PTHR48229:SF1">
    <property type="entry name" value="ALPHA METHYLACYL-COA RACEMASE-RELATED"/>
    <property type="match status" value="1"/>
</dbReference>
<accession>G9ZQZ2</accession>
<dbReference type="AlphaFoldDB" id="G9ZQZ2"/>
<proteinExistence type="predicted"/>
<dbReference type="InterPro" id="IPR003673">
    <property type="entry name" value="CoA-Trfase_fam_III"/>
</dbReference>
<evidence type="ECO:0000313" key="1">
    <source>
        <dbReference type="EMBL" id="EHL97094.1"/>
    </source>
</evidence>
<keyword evidence="2" id="KW-1185">Reference proteome</keyword>
<dbReference type="RefSeq" id="WP_008213846.1">
    <property type="nucleotide sequence ID" value="NZ_JH415034.1"/>
</dbReference>
<dbReference type="InterPro" id="IPR052985">
    <property type="entry name" value="CoA-trans_III_biosynth/detox"/>
</dbReference>
<dbReference type="HOGENOM" id="CLU_021588_0_1_9"/>
<evidence type="ECO:0000313" key="2">
    <source>
        <dbReference type="Proteomes" id="UP000004625"/>
    </source>
</evidence>
<dbReference type="Proteomes" id="UP000004625">
    <property type="component" value="Unassembled WGS sequence"/>
</dbReference>
<dbReference type="PANTHER" id="PTHR48229">
    <property type="entry name" value="CAIB/BAIF FAMILY ENZYME (AFU_ORTHOLOGUE AFUA_1G05360)-RELATED"/>
    <property type="match status" value="1"/>
</dbReference>
<dbReference type="eggNOG" id="COG1804">
    <property type="taxonomic scope" value="Bacteria"/>
</dbReference>
<dbReference type="Pfam" id="PF02515">
    <property type="entry name" value="CoA_transf_3"/>
    <property type="match status" value="1"/>
</dbReference>
<dbReference type="InterPro" id="IPR023606">
    <property type="entry name" value="CoA-Trfase_III_dom_1_sf"/>
</dbReference>
<dbReference type="Gene3D" id="3.40.50.10540">
    <property type="entry name" value="Crotonobetainyl-coa:carnitine coa-transferase, domain 1"/>
    <property type="match status" value="1"/>
</dbReference>
<sequence length="540" mass="60177">MQVVDRTLDERLKNNLKHRISDDQTIDPMVKLERVAQSIGLSSKDAGGKIKFKGLDPVVDSTLPLATATSVCLMLKAIAVSKIWRLRGGDNQDLSTDLGQGLKRLSALYKMEETLNGYNFDNSDPQIGALLSMFKTKDGRFIMPDNNMPQLRDRMEALLNSTNNLDSVAKQILKWNSDDLENAATDQGLIMGKVRTLEEFMREPVYQDYLKNVPLVEIEKIGDSEPEPFTMNPEAPLAGLRVLGMTHIIAGAATGRALACHGADVLNIWRPNEYEFDDTYNSADVGMRSARIDYKTAAGRQQLVDLVKNADVFVANRRQKLLRDINWTPEDVAEIRPGIIYCNISFSGDRGPWMDRVGYDQVAGAVTGVGYLEGTKEHPQLPVVNVVNDSLCGWLAAAGVMEALIRRSTEGGSYRVHVSLCRTSLWLLSMGLFDKAYAKKTAGSNAIHQERPADMFVARTPMGFYRGYTDQVKMSSLKEDYKTVLVPRGSSYPVWLEHGVEPYWQPEDPDANINPLDIQGLQAQVYAMIDQIEKANQAHK</sequence>
<dbReference type="SUPFAM" id="SSF89796">
    <property type="entry name" value="CoA-transferase family III (CaiB/BaiF)"/>
    <property type="match status" value="2"/>
</dbReference>
<reference evidence="1 2" key="1">
    <citation type="submission" date="2011-09" db="EMBL/GenBank/DDBJ databases">
        <authorList>
            <person name="Weinstock G."/>
            <person name="Sodergren E."/>
            <person name="Clifton S."/>
            <person name="Fulton L."/>
            <person name="Fulton B."/>
            <person name="Courtney L."/>
            <person name="Fronick C."/>
            <person name="Harrison M."/>
            <person name="Strong C."/>
            <person name="Farmer C."/>
            <person name="Delahaunty K."/>
            <person name="Markovic C."/>
            <person name="Hall O."/>
            <person name="Minx P."/>
            <person name="Tomlinson C."/>
            <person name="Mitreva M."/>
            <person name="Hou S."/>
            <person name="Chen J."/>
            <person name="Wollam A."/>
            <person name="Pepin K.H."/>
            <person name="Johnson M."/>
            <person name="Bhonagiri V."/>
            <person name="Zhang X."/>
            <person name="Suruliraj S."/>
            <person name="Warren W."/>
            <person name="Chinwalla A."/>
            <person name="Mardis E.R."/>
            <person name="Wilson R.K."/>
        </authorList>
    </citation>
    <scope>NUCLEOTIDE SEQUENCE [LARGE SCALE GENOMIC DNA]</scope>
    <source>
        <strain evidence="1 2">F0439</strain>
    </source>
</reference>
<dbReference type="PATRIC" id="fig|797515.3.peg.1950"/>
<keyword evidence="1" id="KW-0808">Transferase</keyword>
<gene>
    <name evidence="1" type="ORF">HMPREF9103_02150</name>
</gene>
<name>G9ZQZ2_9LACO</name>
<organism evidence="1 2">
    <name type="scientific">Lentilactobacillus parafarraginis F0439</name>
    <dbReference type="NCBI Taxonomy" id="797515"/>
    <lineage>
        <taxon>Bacteria</taxon>
        <taxon>Bacillati</taxon>
        <taxon>Bacillota</taxon>
        <taxon>Bacilli</taxon>
        <taxon>Lactobacillales</taxon>
        <taxon>Lactobacillaceae</taxon>
        <taxon>Lentilactobacillus</taxon>
    </lineage>
</organism>
<dbReference type="EMBL" id="AGEY01000152">
    <property type="protein sequence ID" value="EHL97094.1"/>
    <property type="molecule type" value="Genomic_DNA"/>
</dbReference>
<dbReference type="STRING" id="797515.HMPREF9103_02150"/>